<feature type="region of interest" description="Disordered" evidence="5">
    <location>
        <begin position="225"/>
        <end position="263"/>
    </location>
</feature>
<evidence type="ECO:0000256" key="1">
    <source>
        <dbReference type="ARBA" id="ARBA00004141"/>
    </source>
</evidence>
<dbReference type="InterPro" id="IPR017981">
    <property type="entry name" value="GPCR_2-like_7TM"/>
</dbReference>
<feature type="transmembrane region" description="Helical" evidence="6">
    <location>
        <begin position="184"/>
        <end position="205"/>
    </location>
</feature>
<dbReference type="GO" id="GO:0004930">
    <property type="term" value="F:G protein-coupled receptor activity"/>
    <property type="evidence" value="ECO:0007669"/>
    <property type="project" value="TreeGrafter"/>
</dbReference>
<dbReference type="Pfam" id="PF11710">
    <property type="entry name" value="Git3"/>
    <property type="match status" value="1"/>
</dbReference>
<protein>
    <recommendedName>
        <fullName evidence="11">G-protein coupled receptors family 2 profile 2 domain-containing protein</fullName>
    </recommendedName>
</protein>
<gene>
    <name evidence="9" type="ORF">DNG_04236</name>
</gene>
<evidence type="ECO:0000313" key="9">
    <source>
        <dbReference type="EMBL" id="SPO01563.1"/>
    </source>
</evidence>
<feature type="transmembrane region" description="Helical" evidence="6">
    <location>
        <begin position="275"/>
        <end position="294"/>
    </location>
</feature>
<evidence type="ECO:0000256" key="3">
    <source>
        <dbReference type="ARBA" id="ARBA00022989"/>
    </source>
</evidence>
<dbReference type="PRINTS" id="PR02001">
    <property type="entry name" value="GCR1CAMPR"/>
</dbReference>
<feature type="transmembrane region" description="Helical" evidence="6">
    <location>
        <begin position="113"/>
        <end position="129"/>
    </location>
</feature>
<feature type="transmembrane region" description="Helical" evidence="6">
    <location>
        <begin position="141"/>
        <end position="164"/>
    </location>
</feature>
<dbReference type="Proteomes" id="UP001187682">
    <property type="component" value="Unassembled WGS sequence"/>
</dbReference>
<organism evidence="9 10">
    <name type="scientific">Cephalotrichum gorgonifer</name>
    <dbReference type="NCBI Taxonomy" id="2041049"/>
    <lineage>
        <taxon>Eukaryota</taxon>
        <taxon>Fungi</taxon>
        <taxon>Dikarya</taxon>
        <taxon>Ascomycota</taxon>
        <taxon>Pezizomycotina</taxon>
        <taxon>Sordariomycetes</taxon>
        <taxon>Hypocreomycetidae</taxon>
        <taxon>Microascales</taxon>
        <taxon>Microascaceae</taxon>
        <taxon>Cephalotrichum</taxon>
    </lineage>
</organism>
<dbReference type="Pfam" id="PF11970">
    <property type="entry name" value="GPR_Gpa2_C"/>
    <property type="match status" value="1"/>
</dbReference>
<keyword evidence="2 6" id="KW-0812">Transmembrane</keyword>
<accession>A0AAE8MXL0</accession>
<feature type="transmembrane region" description="Helical" evidence="6">
    <location>
        <begin position="401"/>
        <end position="418"/>
    </location>
</feature>
<comment type="caution">
    <text evidence="9">The sequence shown here is derived from an EMBL/GenBank/DDBJ whole genome shotgun (WGS) entry which is preliminary data.</text>
</comment>
<feature type="transmembrane region" description="Helical" evidence="6">
    <location>
        <begin position="59"/>
        <end position="77"/>
    </location>
</feature>
<evidence type="ECO:0000256" key="6">
    <source>
        <dbReference type="SAM" id="Phobius"/>
    </source>
</evidence>
<feature type="domain" description="G-protein coupled receptors family 2 profile 2" evidence="7">
    <location>
        <begin position="22"/>
        <end position="198"/>
    </location>
</feature>
<dbReference type="InterPro" id="IPR017452">
    <property type="entry name" value="GPCR_Rhodpsn_7TM"/>
</dbReference>
<evidence type="ECO:0000259" key="7">
    <source>
        <dbReference type="PROSITE" id="PS50261"/>
    </source>
</evidence>
<evidence type="ECO:0000259" key="8">
    <source>
        <dbReference type="PROSITE" id="PS50262"/>
    </source>
</evidence>
<dbReference type="SUPFAM" id="SSF81321">
    <property type="entry name" value="Family A G protein-coupled receptor-like"/>
    <property type="match status" value="1"/>
</dbReference>
<dbReference type="EMBL" id="ONZQ02000005">
    <property type="protein sequence ID" value="SPO01563.1"/>
    <property type="molecule type" value="Genomic_DNA"/>
</dbReference>
<proteinExistence type="predicted"/>
<dbReference type="InterPro" id="IPR022343">
    <property type="entry name" value="GCR1-cAMP_receptor"/>
</dbReference>
<comment type="subcellular location">
    <subcellularLocation>
        <location evidence="1">Membrane</location>
        <topology evidence="1">Multi-pass membrane protein</topology>
    </subcellularLocation>
</comment>
<name>A0AAE8MXL0_9PEZI</name>
<dbReference type="InterPro" id="IPR022596">
    <property type="entry name" value="GPR1/2/3_C"/>
</dbReference>
<keyword evidence="10" id="KW-1185">Reference proteome</keyword>
<evidence type="ECO:0000256" key="2">
    <source>
        <dbReference type="ARBA" id="ARBA00022692"/>
    </source>
</evidence>
<evidence type="ECO:0000256" key="4">
    <source>
        <dbReference type="ARBA" id="ARBA00023136"/>
    </source>
</evidence>
<feature type="transmembrane region" description="Helical" evidence="6">
    <location>
        <begin position="430"/>
        <end position="454"/>
    </location>
</feature>
<reference evidence="9" key="1">
    <citation type="submission" date="2018-03" db="EMBL/GenBank/DDBJ databases">
        <authorList>
            <person name="Guldener U."/>
        </authorList>
    </citation>
    <scope>NUCLEOTIDE SEQUENCE</scope>
</reference>
<feature type="domain" description="G-protein coupled receptors family 1 profile" evidence="8">
    <location>
        <begin position="39"/>
        <end position="325"/>
    </location>
</feature>
<feature type="compositionally biased region" description="Polar residues" evidence="5">
    <location>
        <begin position="237"/>
        <end position="250"/>
    </location>
</feature>
<evidence type="ECO:0000256" key="5">
    <source>
        <dbReference type="SAM" id="MobiDB-lite"/>
    </source>
</evidence>
<feature type="transmembrane region" description="Helical" evidence="6">
    <location>
        <begin position="27"/>
        <end position="47"/>
    </location>
</feature>
<dbReference type="PANTHER" id="PTHR23112">
    <property type="entry name" value="G PROTEIN-COUPLED RECEPTOR 157-RELATED"/>
    <property type="match status" value="1"/>
</dbReference>
<dbReference type="PANTHER" id="PTHR23112:SF0">
    <property type="entry name" value="TRANSMEMBRANE PROTEIN 116"/>
    <property type="match status" value="1"/>
</dbReference>
<dbReference type="GO" id="GO:0005886">
    <property type="term" value="C:plasma membrane"/>
    <property type="evidence" value="ECO:0007669"/>
    <property type="project" value="TreeGrafter"/>
</dbReference>
<evidence type="ECO:0008006" key="11">
    <source>
        <dbReference type="Google" id="ProtNLM"/>
    </source>
</evidence>
<dbReference type="GO" id="GO:0007189">
    <property type="term" value="P:adenylate cyclase-activating G protein-coupled receptor signaling pathway"/>
    <property type="evidence" value="ECO:0007669"/>
    <property type="project" value="TreeGrafter"/>
</dbReference>
<keyword evidence="4 6" id="KW-0472">Membrane</keyword>
<dbReference type="InterPro" id="IPR023041">
    <property type="entry name" value="Glucose_rcpt_Git3-like_N"/>
</dbReference>
<dbReference type="Gene3D" id="1.20.1070.10">
    <property type="entry name" value="Rhodopsin 7-helix transmembrane proteins"/>
    <property type="match status" value="1"/>
</dbReference>
<dbReference type="GO" id="GO:0007166">
    <property type="term" value="P:cell surface receptor signaling pathway"/>
    <property type="evidence" value="ECO:0007669"/>
    <property type="project" value="InterPro"/>
</dbReference>
<dbReference type="AlphaFoldDB" id="A0AAE8MXL0"/>
<dbReference type="PROSITE" id="PS50262">
    <property type="entry name" value="G_PROTEIN_RECEP_F1_2"/>
    <property type="match status" value="1"/>
</dbReference>
<dbReference type="PROSITE" id="PS50261">
    <property type="entry name" value="G_PROTEIN_RECEP_F2_4"/>
    <property type="match status" value="1"/>
</dbReference>
<keyword evidence="3 6" id="KW-1133">Transmembrane helix</keyword>
<evidence type="ECO:0000313" key="10">
    <source>
        <dbReference type="Proteomes" id="UP001187682"/>
    </source>
</evidence>
<sequence length="512" mass="57621">METSMILPRQPALAAPTTASNIRTQSIVILTVSLVSVLGSLWMILSFACFKSMRSFRHYLILGLAISDCCMAFNFLLSSTMNVTGRLIGDPSQETFCSANGFLTQVFVVQTDYWVLTLAICTYFILADFKRPSYWVQDNVWILMAIPWVLSIAWASIGLALAGYGDIGAWCWFTSDKVRLLVNFVPRWIVIVAMLIMYSHLALVLHRAHGRFKFSSDYPSADQASSNSAALTGGAQSGSKSGVFSNSRSNGGPARHQKKPERNSRKFKKLARLMLIYPIAYMLIWVLPTAVRIFQSTKDTPAPFALQTIDKACIVIQGFVDAIIYGQFHTIVRWRDIKIEQHYYSQEHITEPELALAGASRGVDLVLFYIRTHPLFDTAASLAQSIYEVRRFDLLSPRTTIITKSIAILLPVLFMCLLKVETIRRSTVAFLIIANILIAIGIIGAMCLLLSIMVKYIHSKITLQSWFLPYGSRSTARLTDNDSYAVPVPKRNIYDRWLLLRFCIAFAAMRWL</sequence>